<evidence type="ECO:0000313" key="2">
    <source>
        <dbReference type="Proteomes" id="UP001274896"/>
    </source>
</evidence>
<dbReference type="PANTHER" id="PTHR47510:SF3">
    <property type="entry name" value="ENDO_EXONUCLEASE_PHOSPHATASE DOMAIN-CONTAINING PROTEIN"/>
    <property type="match status" value="1"/>
</dbReference>
<name>A0AAE0VED8_9TELE</name>
<reference evidence="1" key="1">
    <citation type="submission" date="2023-06" db="EMBL/GenBank/DDBJ databases">
        <title>Male Hemibagrus guttatus genome.</title>
        <authorList>
            <person name="Bian C."/>
        </authorList>
    </citation>
    <scope>NUCLEOTIDE SEQUENCE</scope>
    <source>
        <strain evidence="1">Male_cb2023</strain>
        <tissue evidence="1">Muscle</tissue>
    </source>
</reference>
<protein>
    <recommendedName>
        <fullName evidence="3">Endonuclease/exonuclease/phosphatase domain-containing protein</fullName>
    </recommendedName>
</protein>
<accession>A0AAE0VED8</accession>
<dbReference type="Proteomes" id="UP001274896">
    <property type="component" value="Unassembled WGS sequence"/>
</dbReference>
<comment type="caution">
    <text evidence="1">The sequence shown here is derived from an EMBL/GenBank/DDBJ whole genome shotgun (WGS) entry which is preliminary data.</text>
</comment>
<gene>
    <name evidence="1" type="ORF">QTP70_024245</name>
</gene>
<evidence type="ECO:0008006" key="3">
    <source>
        <dbReference type="Google" id="ProtNLM"/>
    </source>
</evidence>
<organism evidence="1 2">
    <name type="scientific">Hemibagrus guttatus</name>
    <dbReference type="NCBI Taxonomy" id="175788"/>
    <lineage>
        <taxon>Eukaryota</taxon>
        <taxon>Metazoa</taxon>
        <taxon>Chordata</taxon>
        <taxon>Craniata</taxon>
        <taxon>Vertebrata</taxon>
        <taxon>Euteleostomi</taxon>
        <taxon>Actinopterygii</taxon>
        <taxon>Neopterygii</taxon>
        <taxon>Teleostei</taxon>
        <taxon>Ostariophysi</taxon>
        <taxon>Siluriformes</taxon>
        <taxon>Bagridae</taxon>
        <taxon>Hemibagrus</taxon>
    </lineage>
</organism>
<keyword evidence="2" id="KW-1185">Reference proteome</keyword>
<dbReference type="AlphaFoldDB" id="A0AAE0VED8"/>
<dbReference type="PANTHER" id="PTHR47510">
    <property type="entry name" value="REVERSE TRANSCRIPTASE DOMAIN-CONTAINING PROTEIN"/>
    <property type="match status" value="1"/>
</dbReference>
<proteinExistence type="predicted"/>
<sequence>MQTHLSPEGVHCGHDYCCLHSNGYIANGNSAIGHLPGSICSQQCTYPDAVHIIAGDFNHADLKAVLPKFYQHVKRATRGANTLHKVYSNIKLGYRARPLPHLGQTDHMSLLLIPAYAPLRKTAPTITKSVKIWPDSTSQQLQDCFDRINWDIFEHPDLEVFTDSVLCYIKNCIDTVTVDKRIQVYPNQKPWMTREVQRLLRERNTAFREASERPDFRRRIEDHLNNNNSRQLWQGVRHLTNYRANLGAAVGDATLAEELNLFFACFDVEPPEIATVQPMVHSSFTLTAEEHEVRCMLWAVNPRKAVGPDGIPGHVLKDYVDQLAGVFTMIFNQSLSQSTVPPCLKSSTIIPLPKKPHISSLNDYRPVALTPVVMKCFEKHTTHHVTPAPEF</sequence>
<dbReference type="EMBL" id="JAUCMX010000001">
    <property type="protein sequence ID" value="KAK3557046.1"/>
    <property type="molecule type" value="Genomic_DNA"/>
</dbReference>
<evidence type="ECO:0000313" key="1">
    <source>
        <dbReference type="EMBL" id="KAK3557046.1"/>
    </source>
</evidence>